<keyword evidence="3" id="KW-1185">Reference proteome</keyword>
<evidence type="ECO:0000259" key="1">
    <source>
        <dbReference type="SMART" id="SM00507"/>
    </source>
</evidence>
<gene>
    <name evidence="2" type="ORF">GFH32_03090</name>
</gene>
<sequence>MISVLNQYSRYQRGLSMEDLFPKREDNTCACGCGNLLYGRKRKWYSQTCMHNSLTQFQIIKGDTSVIREELFKLDGGFCRSCGVYDEKWQADHILSVSEGGAACSLDNFQTLCSCCHKEKTKALNRIPNSSDVFASGLNLSKFPLSPFGTNYNTFSKHVKRRTVIIA</sequence>
<proteinExistence type="predicted"/>
<dbReference type="InterPro" id="IPR002711">
    <property type="entry name" value="HNH"/>
</dbReference>
<dbReference type="SMART" id="SM00507">
    <property type="entry name" value="HNHc"/>
    <property type="match status" value="1"/>
</dbReference>
<dbReference type="GO" id="GO:0003676">
    <property type="term" value="F:nucleic acid binding"/>
    <property type="evidence" value="ECO:0007669"/>
    <property type="project" value="InterPro"/>
</dbReference>
<dbReference type="EMBL" id="CP045652">
    <property type="protein sequence ID" value="QGA25366.1"/>
    <property type="molecule type" value="Genomic_DNA"/>
</dbReference>
<dbReference type="InterPro" id="IPR003615">
    <property type="entry name" value="HNH_nuc"/>
</dbReference>
<dbReference type="KEGG" id="sphe:GFH32_03090"/>
<protein>
    <recommendedName>
        <fullName evidence="1">HNH nuclease domain-containing protein</fullName>
    </recommendedName>
</protein>
<dbReference type="CDD" id="cd00085">
    <property type="entry name" value="HNHc"/>
    <property type="match status" value="1"/>
</dbReference>
<dbReference type="GO" id="GO:0008270">
    <property type="term" value="F:zinc ion binding"/>
    <property type="evidence" value="ECO:0007669"/>
    <property type="project" value="InterPro"/>
</dbReference>
<dbReference type="Proteomes" id="UP000326921">
    <property type="component" value="Chromosome"/>
</dbReference>
<dbReference type="Pfam" id="PF01844">
    <property type="entry name" value="HNH"/>
    <property type="match status" value="1"/>
</dbReference>
<evidence type="ECO:0000313" key="2">
    <source>
        <dbReference type="EMBL" id="QGA25366.1"/>
    </source>
</evidence>
<organism evidence="2 3">
    <name type="scientific">Sphingobacterium zhuxiongii</name>
    <dbReference type="NCBI Taxonomy" id="2662364"/>
    <lineage>
        <taxon>Bacteria</taxon>
        <taxon>Pseudomonadati</taxon>
        <taxon>Bacteroidota</taxon>
        <taxon>Sphingobacteriia</taxon>
        <taxon>Sphingobacteriales</taxon>
        <taxon>Sphingobacteriaceae</taxon>
        <taxon>Sphingobacterium</taxon>
    </lineage>
</organism>
<evidence type="ECO:0000313" key="3">
    <source>
        <dbReference type="Proteomes" id="UP000326921"/>
    </source>
</evidence>
<reference evidence="2 3" key="1">
    <citation type="submission" date="2019-10" db="EMBL/GenBank/DDBJ databases">
        <authorList>
            <person name="Dong K."/>
        </authorList>
    </citation>
    <scope>NUCLEOTIDE SEQUENCE [LARGE SCALE GENOMIC DNA]</scope>
    <source>
        <strain evidence="3">dk4302</strain>
    </source>
</reference>
<dbReference type="AlphaFoldDB" id="A0A5Q0Q7N4"/>
<accession>A0A5Q0Q7N4</accession>
<dbReference type="Gene3D" id="1.10.30.50">
    <property type="match status" value="1"/>
</dbReference>
<dbReference type="GO" id="GO:0004519">
    <property type="term" value="F:endonuclease activity"/>
    <property type="evidence" value="ECO:0007669"/>
    <property type="project" value="InterPro"/>
</dbReference>
<name>A0A5Q0Q7N4_9SPHI</name>
<feature type="domain" description="HNH nuclease" evidence="1">
    <location>
        <begin position="66"/>
        <end position="118"/>
    </location>
</feature>